<evidence type="ECO:0008006" key="4">
    <source>
        <dbReference type="Google" id="ProtNLM"/>
    </source>
</evidence>
<evidence type="ECO:0000313" key="2">
    <source>
        <dbReference type="EMBL" id="OLS03656.1"/>
    </source>
</evidence>
<dbReference type="AlphaFoldDB" id="A0A1U7M8P5"/>
<proteinExistence type="predicted"/>
<dbReference type="Proteomes" id="UP000186112">
    <property type="component" value="Unassembled WGS sequence"/>
</dbReference>
<organism evidence="2 3">
    <name type="scientific">Tissierella creatinophila DSM 6911</name>
    <dbReference type="NCBI Taxonomy" id="1123403"/>
    <lineage>
        <taxon>Bacteria</taxon>
        <taxon>Bacillati</taxon>
        <taxon>Bacillota</taxon>
        <taxon>Tissierellia</taxon>
        <taxon>Tissierellales</taxon>
        <taxon>Tissierellaceae</taxon>
        <taxon>Tissierella</taxon>
    </lineage>
</organism>
<sequence length="110" mass="12620">MKKMLSILSLVGVIGIGSFAFASDGEIENRFDGKFTNNPNYEETMQKRREYMMESKREDLKEALKNGEISQEEAKKWEDHYNYMDKFHSENGFGGCHGRGRGGMGRGNRN</sequence>
<keyword evidence="3" id="KW-1185">Reference proteome</keyword>
<keyword evidence="1" id="KW-0732">Signal</keyword>
<reference evidence="2 3" key="1">
    <citation type="submission" date="2016-02" db="EMBL/GenBank/DDBJ databases">
        <title>Genome sequence of Tissierella creatinophila DSM 6911.</title>
        <authorList>
            <person name="Poehlein A."/>
            <person name="Daniel R."/>
        </authorList>
    </citation>
    <scope>NUCLEOTIDE SEQUENCE [LARGE SCALE GENOMIC DNA]</scope>
    <source>
        <strain evidence="2 3">DSM 6911</strain>
    </source>
</reference>
<feature type="chain" id="PRO_5010584142" description="DUF2680 domain-containing protein" evidence="1">
    <location>
        <begin position="23"/>
        <end position="110"/>
    </location>
</feature>
<dbReference type="EMBL" id="LTDM01000004">
    <property type="protein sequence ID" value="OLS03656.1"/>
    <property type="molecule type" value="Genomic_DNA"/>
</dbReference>
<evidence type="ECO:0000313" key="3">
    <source>
        <dbReference type="Proteomes" id="UP000186112"/>
    </source>
</evidence>
<feature type="signal peptide" evidence="1">
    <location>
        <begin position="1"/>
        <end position="22"/>
    </location>
</feature>
<comment type="caution">
    <text evidence="2">The sequence shown here is derived from an EMBL/GenBank/DDBJ whole genome shotgun (WGS) entry which is preliminary data.</text>
</comment>
<protein>
    <recommendedName>
        <fullName evidence="4">DUF2680 domain-containing protein</fullName>
    </recommendedName>
</protein>
<accession>A0A1U7M8P5</accession>
<gene>
    <name evidence="2" type="ORF">TICRE_03520</name>
</gene>
<dbReference type="RefSeq" id="WP_075724508.1">
    <property type="nucleotide sequence ID" value="NZ_LTDM01000004.1"/>
</dbReference>
<evidence type="ECO:0000256" key="1">
    <source>
        <dbReference type="SAM" id="SignalP"/>
    </source>
</evidence>
<name>A0A1U7M8P5_TISCR</name>
<dbReference type="OrthoDB" id="1787349at2"/>